<reference evidence="2 3" key="1">
    <citation type="journal article" date="2019" name="Plant Biotechnol. J.">
        <title>The red bayberry genome and genetic basis of sex determination.</title>
        <authorList>
            <person name="Jia H.M."/>
            <person name="Jia H.J."/>
            <person name="Cai Q.L."/>
            <person name="Wang Y."/>
            <person name="Zhao H.B."/>
            <person name="Yang W.F."/>
            <person name="Wang G.Y."/>
            <person name="Li Y.H."/>
            <person name="Zhan D.L."/>
            <person name="Shen Y.T."/>
            <person name="Niu Q.F."/>
            <person name="Chang L."/>
            <person name="Qiu J."/>
            <person name="Zhao L."/>
            <person name="Xie H.B."/>
            <person name="Fu W.Y."/>
            <person name="Jin J."/>
            <person name="Li X.W."/>
            <person name="Jiao Y."/>
            <person name="Zhou C.C."/>
            <person name="Tu T."/>
            <person name="Chai C.Y."/>
            <person name="Gao J.L."/>
            <person name="Fan L.J."/>
            <person name="van de Weg E."/>
            <person name="Wang J.Y."/>
            <person name="Gao Z.S."/>
        </authorList>
    </citation>
    <scope>NUCLEOTIDE SEQUENCE [LARGE SCALE GENOMIC DNA]</scope>
    <source>
        <tissue evidence="2">Leaves</tissue>
    </source>
</reference>
<organism evidence="2 3">
    <name type="scientific">Morella rubra</name>
    <name type="common">Chinese bayberry</name>
    <dbReference type="NCBI Taxonomy" id="262757"/>
    <lineage>
        <taxon>Eukaryota</taxon>
        <taxon>Viridiplantae</taxon>
        <taxon>Streptophyta</taxon>
        <taxon>Embryophyta</taxon>
        <taxon>Tracheophyta</taxon>
        <taxon>Spermatophyta</taxon>
        <taxon>Magnoliopsida</taxon>
        <taxon>eudicotyledons</taxon>
        <taxon>Gunneridae</taxon>
        <taxon>Pentapetalae</taxon>
        <taxon>rosids</taxon>
        <taxon>fabids</taxon>
        <taxon>Fagales</taxon>
        <taxon>Myricaceae</taxon>
        <taxon>Morella</taxon>
    </lineage>
</organism>
<dbReference type="GO" id="GO:0000209">
    <property type="term" value="P:protein polyubiquitination"/>
    <property type="evidence" value="ECO:0007669"/>
    <property type="project" value="TreeGrafter"/>
</dbReference>
<accession>A0A6A1VMG7</accession>
<feature type="domain" description="F-box" evidence="1">
    <location>
        <begin position="9"/>
        <end position="57"/>
    </location>
</feature>
<dbReference type="AlphaFoldDB" id="A0A6A1VMG7"/>
<sequence length="252" mass="28735">MKRSWGLQSSLPDDIALKIASLLPVQFPTPVPDVCALGSCSRFWRELCGSNCIWQSLAKERWPYLAQFEESSSSSTATNPPISKGWRGFYIKRHREMEGRAAAVTEFLERCSLTASLDVGDYLKAIEDLHTMQLGFKDVQMFLFNPKRNVLLNLVGLAYCIYWLGVPGEYVVEELENCKISARRVCVKWWKLGRWFHGFRMRDESHSRWVSLADLAKAKEQEVLIVLQRGAIHEVLCVQISAADPTCTPWSC</sequence>
<proteinExistence type="predicted"/>
<dbReference type="Gene3D" id="1.20.1280.50">
    <property type="match status" value="1"/>
</dbReference>
<evidence type="ECO:0000313" key="2">
    <source>
        <dbReference type="EMBL" id="KAB1214052.1"/>
    </source>
</evidence>
<comment type="caution">
    <text evidence="2">The sequence shown here is derived from an EMBL/GenBank/DDBJ whole genome shotgun (WGS) entry which is preliminary data.</text>
</comment>
<dbReference type="CDD" id="cd09917">
    <property type="entry name" value="F-box_SF"/>
    <property type="match status" value="1"/>
</dbReference>
<dbReference type="Pfam" id="PF12937">
    <property type="entry name" value="F-box-like"/>
    <property type="match status" value="1"/>
</dbReference>
<dbReference type="Proteomes" id="UP000516437">
    <property type="component" value="Chromosome 5"/>
</dbReference>
<keyword evidence="3" id="KW-1185">Reference proteome</keyword>
<gene>
    <name evidence="2" type="ORF">CJ030_MR5G017315</name>
</gene>
<evidence type="ECO:0000259" key="1">
    <source>
        <dbReference type="Pfam" id="PF12937"/>
    </source>
</evidence>
<dbReference type="InterPro" id="IPR001810">
    <property type="entry name" value="F-box_dom"/>
</dbReference>
<dbReference type="InterPro" id="IPR036047">
    <property type="entry name" value="F-box-like_dom_sf"/>
</dbReference>
<name>A0A6A1VMG7_9ROSI</name>
<dbReference type="InterPro" id="IPR039588">
    <property type="entry name" value="FBXO4"/>
</dbReference>
<dbReference type="EMBL" id="RXIC02000023">
    <property type="protein sequence ID" value="KAB1214052.1"/>
    <property type="molecule type" value="Genomic_DNA"/>
</dbReference>
<dbReference type="PANTHER" id="PTHR16008">
    <property type="entry name" value="F-BOX ONLY PROTEIN 4"/>
    <property type="match status" value="1"/>
</dbReference>
<dbReference type="SUPFAM" id="SSF81383">
    <property type="entry name" value="F-box domain"/>
    <property type="match status" value="1"/>
</dbReference>
<dbReference type="PANTHER" id="PTHR16008:SF4">
    <property type="entry name" value="F-BOX ONLY PROTEIN 4"/>
    <property type="match status" value="1"/>
</dbReference>
<dbReference type="GO" id="GO:0019005">
    <property type="term" value="C:SCF ubiquitin ligase complex"/>
    <property type="evidence" value="ECO:0007669"/>
    <property type="project" value="TreeGrafter"/>
</dbReference>
<protein>
    <recommendedName>
        <fullName evidence="1">F-box domain-containing protein</fullName>
    </recommendedName>
</protein>
<dbReference type="GO" id="GO:0031146">
    <property type="term" value="P:SCF-dependent proteasomal ubiquitin-dependent protein catabolic process"/>
    <property type="evidence" value="ECO:0007669"/>
    <property type="project" value="InterPro"/>
</dbReference>
<evidence type="ECO:0000313" key="3">
    <source>
        <dbReference type="Proteomes" id="UP000516437"/>
    </source>
</evidence>
<dbReference type="OrthoDB" id="3219396at2759"/>